<evidence type="ECO:0000313" key="3">
    <source>
        <dbReference type="Proteomes" id="UP000000560"/>
    </source>
</evidence>
<reference evidence="3" key="2">
    <citation type="journal article" date="2009" name="Fungal Genet. Biol.">
        <title>The 2008 update of the Aspergillus nidulans genome annotation: a community effort.</title>
        <authorList>
            <person name="Wortman J.R."/>
            <person name="Gilsenan J.M."/>
            <person name="Joardar V."/>
            <person name="Deegan J."/>
            <person name="Clutterbuck J."/>
            <person name="Andersen M.R."/>
            <person name="Archer D."/>
            <person name="Bencina M."/>
            <person name="Braus G."/>
            <person name="Coutinho P."/>
            <person name="von Dohren H."/>
            <person name="Doonan J."/>
            <person name="Driessen A.J."/>
            <person name="Durek P."/>
            <person name="Espeso E."/>
            <person name="Fekete E."/>
            <person name="Flipphi M."/>
            <person name="Estrada C.G."/>
            <person name="Geysens S."/>
            <person name="Goldman G."/>
            <person name="de Groot P.W."/>
            <person name="Hansen K."/>
            <person name="Harris S.D."/>
            <person name="Heinekamp T."/>
            <person name="Helmstaedt K."/>
            <person name="Henrissat B."/>
            <person name="Hofmann G."/>
            <person name="Homan T."/>
            <person name="Horio T."/>
            <person name="Horiuchi H."/>
            <person name="James S."/>
            <person name="Jones M."/>
            <person name="Karaffa L."/>
            <person name="Karanyi Z."/>
            <person name="Kato M."/>
            <person name="Keller N."/>
            <person name="Kelly D.E."/>
            <person name="Kiel J.A."/>
            <person name="Kim J.M."/>
            <person name="van der Klei I.J."/>
            <person name="Klis F.M."/>
            <person name="Kovalchuk A."/>
            <person name="Krasevec N."/>
            <person name="Kubicek C.P."/>
            <person name="Liu B."/>
            <person name="Maccabe A."/>
            <person name="Meyer V."/>
            <person name="Mirabito P."/>
            <person name="Miskei M."/>
            <person name="Mos M."/>
            <person name="Mullins J."/>
            <person name="Nelson D.R."/>
            <person name="Nielsen J."/>
            <person name="Oakley B.R."/>
            <person name="Osmani S.A."/>
            <person name="Pakula T."/>
            <person name="Paszewski A."/>
            <person name="Paulsen I."/>
            <person name="Pilsyk S."/>
            <person name="Pocsi I."/>
            <person name="Punt P.J."/>
            <person name="Ram A.F."/>
            <person name="Ren Q."/>
            <person name="Robellet X."/>
            <person name="Robson G."/>
            <person name="Seiboth B."/>
            <person name="van Solingen P."/>
            <person name="Specht T."/>
            <person name="Sun J."/>
            <person name="Taheri-Talesh N."/>
            <person name="Takeshita N."/>
            <person name="Ussery D."/>
            <person name="vanKuyk P.A."/>
            <person name="Visser H."/>
            <person name="van de Vondervoort P.J."/>
            <person name="de Vries R.P."/>
            <person name="Walton J."/>
            <person name="Xiang X."/>
            <person name="Xiong Y."/>
            <person name="Zeng A.P."/>
            <person name="Brandt B.W."/>
            <person name="Cornell M.J."/>
            <person name="van den Hondel C.A."/>
            <person name="Visser J."/>
            <person name="Oliver S.G."/>
            <person name="Turner G."/>
        </authorList>
    </citation>
    <scope>GENOME REANNOTATION</scope>
    <source>
        <strain evidence="3">FGSC A4 / ATCC 38163 / CBS 112.46 / NRRL 194 / M139</strain>
    </source>
</reference>
<dbReference type="AlphaFoldDB" id="Q5BAH8"/>
<evidence type="ECO:0000313" key="2">
    <source>
        <dbReference type="EMBL" id="CBF86883.1"/>
    </source>
</evidence>
<feature type="region of interest" description="Disordered" evidence="1">
    <location>
        <begin position="163"/>
        <end position="189"/>
    </location>
</feature>
<dbReference type="eggNOG" id="ENOG502SAT1">
    <property type="taxonomic scope" value="Eukaryota"/>
</dbReference>
<reference evidence="3" key="1">
    <citation type="journal article" date="2005" name="Nature">
        <title>Sequencing of Aspergillus nidulans and comparative analysis with A. fumigatus and A. oryzae.</title>
        <authorList>
            <person name="Galagan J.E."/>
            <person name="Calvo S.E."/>
            <person name="Cuomo C."/>
            <person name="Ma L.J."/>
            <person name="Wortman J.R."/>
            <person name="Batzoglou S."/>
            <person name="Lee S.I."/>
            <person name="Basturkmen M."/>
            <person name="Spevak C.C."/>
            <person name="Clutterbuck J."/>
            <person name="Kapitonov V."/>
            <person name="Jurka J."/>
            <person name="Scazzocchio C."/>
            <person name="Farman M."/>
            <person name="Butler J."/>
            <person name="Purcell S."/>
            <person name="Harris S."/>
            <person name="Braus G.H."/>
            <person name="Draht O."/>
            <person name="Busch S."/>
            <person name="D'Enfert C."/>
            <person name="Bouchier C."/>
            <person name="Goldman G.H."/>
            <person name="Bell-Pedersen D."/>
            <person name="Griffiths-Jones S."/>
            <person name="Doonan J.H."/>
            <person name="Yu J."/>
            <person name="Vienken K."/>
            <person name="Pain A."/>
            <person name="Freitag M."/>
            <person name="Selker E.U."/>
            <person name="Archer D.B."/>
            <person name="Penalva M.A."/>
            <person name="Oakley B.R."/>
            <person name="Momany M."/>
            <person name="Tanaka T."/>
            <person name="Kumagai T."/>
            <person name="Asai K."/>
            <person name="Machida M."/>
            <person name="Nierman W.C."/>
            <person name="Denning D.W."/>
            <person name="Caddick M."/>
            <person name="Hynes M."/>
            <person name="Paoletti M."/>
            <person name="Fischer R."/>
            <person name="Miller B."/>
            <person name="Dyer P."/>
            <person name="Sachs M.S."/>
            <person name="Osmani S.A."/>
            <person name="Birren B.W."/>
        </authorList>
    </citation>
    <scope>NUCLEOTIDE SEQUENCE [LARGE SCALE GENOMIC DNA]</scope>
    <source>
        <strain evidence="3">FGSC A4 / ATCC 38163 / CBS 112.46 / NRRL 194 / M139</strain>
    </source>
</reference>
<dbReference type="GeneID" id="2875656"/>
<dbReference type="HOGENOM" id="CLU_1133576_0_0_1"/>
<accession>Q5BAH8</accession>
<dbReference type="VEuPathDB" id="FungiDB:AN2452"/>
<dbReference type="OMA" id="RISQSDH"/>
<proteinExistence type="predicted"/>
<sequence length="245" mass="27770">MGDDLHPDGMQNIINASAANEYMVQTTYLKNTSSPHIRGHDDLDEDAREFLEAVLTAKDREKDEDFKETVNALVVAVYFLVLARRRQPSETSADAALKETRKMDKKTFTEMRQTALTSLGLPHSERRHREDVDQWIALIMEHDWAHGREWFENIPQAGDLDGDIETISDDDGHPGEGGNKRLKSLPSDRGLFAPRAASRRGLLPGLGTMMQDRVDWLSPERREDYTEWKADILARIQQAEAAAQS</sequence>
<dbReference type="OrthoDB" id="5367324at2759"/>
<dbReference type="RefSeq" id="XP_660056.1">
    <property type="nucleotide sequence ID" value="XM_654964.1"/>
</dbReference>
<gene>
    <name evidence="2" type="ORF">ANIA_02452</name>
</gene>
<evidence type="ECO:0000256" key="1">
    <source>
        <dbReference type="SAM" id="MobiDB-lite"/>
    </source>
</evidence>
<protein>
    <submittedName>
        <fullName evidence="2">Uncharacterized protein</fullName>
    </submittedName>
</protein>
<dbReference type="STRING" id="227321.Q5BAH8"/>
<accession>C8VP69</accession>
<name>Q5BAH8_EMENI</name>
<dbReference type="EMBL" id="BN001307">
    <property type="protein sequence ID" value="CBF86883.1"/>
    <property type="molecule type" value="Genomic_DNA"/>
</dbReference>
<dbReference type="KEGG" id="ani:ANIA_02452"/>
<dbReference type="Proteomes" id="UP000000560">
    <property type="component" value="Chromosome VII"/>
</dbReference>
<keyword evidence="3" id="KW-1185">Reference proteome</keyword>
<dbReference type="InParanoid" id="Q5BAH8"/>
<organism evidence="2 3">
    <name type="scientific">Emericella nidulans (strain FGSC A4 / ATCC 38163 / CBS 112.46 / NRRL 194 / M139)</name>
    <name type="common">Aspergillus nidulans</name>
    <dbReference type="NCBI Taxonomy" id="227321"/>
    <lineage>
        <taxon>Eukaryota</taxon>
        <taxon>Fungi</taxon>
        <taxon>Dikarya</taxon>
        <taxon>Ascomycota</taxon>
        <taxon>Pezizomycotina</taxon>
        <taxon>Eurotiomycetes</taxon>
        <taxon>Eurotiomycetidae</taxon>
        <taxon>Eurotiales</taxon>
        <taxon>Aspergillaceae</taxon>
        <taxon>Aspergillus</taxon>
        <taxon>Aspergillus subgen. Nidulantes</taxon>
    </lineage>
</organism>